<protein>
    <submittedName>
        <fullName evidence="2">Uncharacterized protein</fullName>
    </submittedName>
</protein>
<name>A0A7C8IDZ5_9PLEO</name>
<sequence>MPYCTSCGEHFRGRGSYCALHDSSYFTRTDDHHHRYANNNHYTYPDSAYKPTIKYRTAGQHHHRPLHRSTSTSRLHDYDYTSTNALIPYDTNHTYTSNALTTREPNTYTYSHDHNHNHSHPHRATNLSPHALATTFSALTTTHAITSLTVSLSPTGTHTLTATANRDREQCPCCLTWFPDAQKLRWHAYEAPVRCEVHGVCLREDGEEVAWHARSARHERCFVGGCKGVYRREGGWKEGVVERHVLGWHG</sequence>
<dbReference type="Proteomes" id="UP000481861">
    <property type="component" value="Unassembled WGS sequence"/>
</dbReference>
<accession>A0A7C8IDZ5</accession>
<comment type="caution">
    <text evidence="2">The sequence shown here is derived from an EMBL/GenBank/DDBJ whole genome shotgun (WGS) entry which is preliminary data.</text>
</comment>
<dbReference type="AlphaFoldDB" id="A0A7C8IDZ5"/>
<keyword evidence="3" id="KW-1185">Reference proteome</keyword>
<reference evidence="2 3" key="1">
    <citation type="submission" date="2020-01" db="EMBL/GenBank/DDBJ databases">
        <authorList>
            <consortium name="DOE Joint Genome Institute"/>
            <person name="Haridas S."/>
            <person name="Albert R."/>
            <person name="Binder M."/>
            <person name="Bloem J."/>
            <person name="Labutti K."/>
            <person name="Salamov A."/>
            <person name="Andreopoulos B."/>
            <person name="Baker S.E."/>
            <person name="Barry K."/>
            <person name="Bills G."/>
            <person name="Bluhm B.H."/>
            <person name="Cannon C."/>
            <person name="Castanera R."/>
            <person name="Culley D.E."/>
            <person name="Daum C."/>
            <person name="Ezra D."/>
            <person name="Gonzalez J.B."/>
            <person name="Henrissat B."/>
            <person name="Kuo A."/>
            <person name="Liang C."/>
            <person name="Lipzen A."/>
            <person name="Lutzoni F."/>
            <person name="Magnuson J."/>
            <person name="Mondo S."/>
            <person name="Nolan M."/>
            <person name="Ohm R."/>
            <person name="Pangilinan J."/>
            <person name="Park H.-J.H."/>
            <person name="Ramirez L."/>
            <person name="Alfaro M."/>
            <person name="Sun H."/>
            <person name="Tritt A."/>
            <person name="Yoshinaga Y."/>
            <person name="Zwiers L.-H.L."/>
            <person name="Turgeon B.G."/>
            <person name="Goodwin S.B."/>
            <person name="Spatafora J.W."/>
            <person name="Crous P.W."/>
            <person name="Grigoriev I.V."/>
        </authorList>
    </citation>
    <scope>NUCLEOTIDE SEQUENCE [LARGE SCALE GENOMIC DNA]</scope>
    <source>
        <strain evidence="2 3">CBS 611.86</strain>
    </source>
</reference>
<evidence type="ECO:0000313" key="3">
    <source>
        <dbReference type="Proteomes" id="UP000481861"/>
    </source>
</evidence>
<dbReference type="OrthoDB" id="3791698at2759"/>
<gene>
    <name evidence="2" type="ORF">BDV95DRAFT_494025</name>
</gene>
<dbReference type="EMBL" id="JAADJZ010000011">
    <property type="protein sequence ID" value="KAF2871750.1"/>
    <property type="molecule type" value="Genomic_DNA"/>
</dbReference>
<evidence type="ECO:0000313" key="2">
    <source>
        <dbReference type="EMBL" id="KAF2871750.1"/>
    </source>
</evidence>
<proteinExistence type="predicted"/>
<organism evidence="2 3">
    <name type="scientific">Massariosphaeria phaeospora</name>
    <dbReference type="NCBI Taxonomy" id="100035"/>
    <lineage>
        <taxon>Eukaryota</taxon>
        <taxon>Fungi</taxon>
        <taxon>Dikarya</taxon>
        <taxon>Ascomycota</taxon>
        <taxon>Pezizomycotina</taxon>
        <taxon>Dothideomycetes</taxon>
        <taxon>Pleosporomycetidae</taxon>
        <taxon>Pleosporales</taxon>
        <taxon>Pleosporales incertae sedis</taxon>
        <taxon>Massariosphaeria</taxon>
    </lineage>
</organism>
<evidence type="ECO:0000256" key="1">
    <source>
        <dbReference type="SAM" id="MobiDB-lite"/>
    </source>
</evidence>
<feature type="region of interest" description="Disordered" evidence="1">
    <location>
        <begin position="105"/>
        <end position="126"/>
    </location>
</feature>